<comment type="caution">
    <text evidence="1">The sequence shown here is derived from an EMBL/GenBank/DDBJ whole genome shotgun (WGS) entry which is preliminary data.</text>
</comment>
<dbReference type="EMBL" id="BIFT01000002">
    <property type="protein sequence ID" value="GCE29590.1"/>
    <property type="molecule type" value="Genomic_DNA"/>
</dbReference>
<sequence length="226" mass="26121">MDQHWDDLVHQFCAVSDGLGMPIDDEIFEMVVALNALGITTTMSCAGHITRDDGDVRYPWVDFSASDATIQHLDAEEQKLHKKAMKWQKKLTRVRKKDVARAERRACEEKSHAAWHAYHALGHQQRKLQVPLRQQVVAYLVQFYDGRNVPFDRRLTLRVLSTNTRIESQGAADFHLCEPRDRQVQKLAEYRDEMRDFTEFLKKIYISQRAEGASELEKAETASPHA</sequence>
<dbReference type="RefSeq" id="WP_126629828.1">
    <property type="nucleotide sequence ID" value="NZ_BIFT01000002.1"/>
</dbReference>
<name>A0A402BE65_9CHLR</name>
<evidence type="ECO:0000313" key="2">
    <source>
        <dbReference type="Proteomes" id="UP000287171"/>
    </source>
</evidence>
<dbReference type="OrthoDB" id="157973at2"/>
<accession>A0A402BE65</accession>
<dbReference type="AlphaFoldDB" id="A0A402BE65"/>
<gene>
    <name evidence="1" type="ORF">KDA_50740</name>
</gene>
<protein>
    <submittedName>
        <fullName evidence="1">Uncharacterized protein</fullName>
    </submittedName>
</protein>
<keyword evidence="2" id="KW-1185">Reference proteome</keyword>
<evidence type="ECO:0000313" key="1">
    <source>
        <dbReference type="EMBL" id="GCE29590.1"/>
    </source>
</evidence>
<organism evidence="1 2">
    <name type="scientific">Dictyobacter alpinus</name>
    <dbReference type="NCBI Taxonomy" id="2014873"/>
    <lineage>
        <taxon>Bacteria</taxon>
        <taxon>Bacillati</taxon>
        <taxon>Chloroflexota</taxon>
        <taxon>Ktedonobacteria</taxon>
        <taxon>Ktedonobacterales</taxon>
        <taxon>Dictyobacteraceae</taxon>
        <taxon>Dictyobacter</taxon>
    </lineage>
</organism>
<dbReference type="Proteomes" id="UP000287171">
    <property type="component" value="Unassembled WGS sequence"/>
</dbReference>
<proteinExistence type="predicted"/>
<reference evidence="2" key="1">
    <citation type="submission" date="2018-12" db="EMBL/GenBank/DDBJ databases">
        <title>Tengunoibacter tsumagoiensis gen. nov., sp. nov., Dictyobacter kobayashii sp. nov., D. alpinus sp. nov., and D. joshuensis sp. nov. and description of Dictyobacteraceae fam. nov. within the order Ktedonobacterales isolated from Tengu-no-mugimeshi.</title>
        <authorList>
            <person name="Wang C.M."/>
            <person name="Zheng Y."/>
            <person name="Sakai Y."/>
            <person name="Toyoda A."/>
            <person name="Minakuchi Y."/>
            <person name="Abe K."/>
            <person name="Yokota A."/>
            <person name="Yabe S."/>
        </authorList>
    </citation>
    <scope>NUCLEOTIDE SEQUENCE [LARGE SCALE GENOMIC DNA]</scope>
    <source>
        <strain evidence="2">Uno16</strain>
    </source>
</reference>